<proteinExistence type="predicted"/>
<feature type="transmembrane region" description="Helical" evidence="1">
    <location>
        <begin position="233"/>
        <end position="251"/>
    </location>
</feature>
<dbReference type="Pfam" id="PF01757">
    <property type="entry name" value="Acyl_transf_3"/>
    <property type="match status" value="1"/>
</dbReference>
<dbReference type="PANTHER" id="PTHR23028">
    <property type="entry name" value="ACETYLTRANSFERASE"/>
    <property type="match status" value="1"/>
</dbReference>
<feature type="transmembrane region" description="Helical" evidence="1">
    <location>
        <begin position="295"/>
        <end position="328"/>
    </location>
</feature>
<feature type="transmembrane region" description="Helical" evidence="1">
    <location>
        <begin position="183"/>
        <end position="205"/>
    </location>
</feature>
<feature type="transmembrane region" description="Helical" evidence="1">
    <location>
        <begin position="80"/>
        <end position="104"/>
    </location>
</feature>
<dbReference type="InterPro" id="IPR050879">
    <property type="entry name" value="Acyltransferase_3"/>
</dbReference>
<accession>A0ABP9NYU6</accession>
<keyword evidence="3" id="KW-0012">Acyltransferase</keyword>
<dbReference type="EMBL" id="BAABJO010000037">
    <property type="protein sequence ID" value="GAA5137381.1"/>
    <property type="molecule type" value="Genomic_DNA"/>
</dbReference>
<dbReference type="PANTHER" id="PTHR23028:SF53">
    <property type="entry name" value="ACYL_TRANSF_3 DOMAIN-CONTAINING PROTEIN"/>
    <property type="match status" value="1"/>
</dbReference>
<comment type="caution">
    <text evidence="3">The sequence shown here is derived from an EMBL/GenBank/DDBJ whole genome shotgun (WGS) entry which is preliminary data.</text>
</comment>
<keyword evidence="3" id="KW-0808">Transferase</keyword>
<keyword evidence="4" id="KW-1185">Reference proteome</keyword>
<dbReference type="InterPro" id="IPR002656">
    <property type="entry name" value="Acyl_transf_3_dom"/>
</dbReference>
<evidence type="ECO:0000256" key="1">
    <source>
        <dbReference type="SAM" id="Phobius"/>
    </source>
</evidence>
<evidence type="ECO:0000259" key="2">
    <source>
        <dbReference type="Pfam" id="PF01757"/>
    </source>
</evidence>
<feature type="transmembrane region" description="Helical" evidence="1">
    <location>
        <begin position="155"/>
        <end position="177"/>
    </location>
</feature>
<dbReference type="GO" id="GO:0016746">
    <property type="term" value="F:acyltransferase activity"/>
    <property type="evidence" value="ECO:0007669"/>
    <property type="project" value="UniProtKB-KW"/>
</dbReference>
<organism evidence="3 4">
    <name type="scientific">Pseudonocardia adelaidensis</name>
    <dbReference type="NCBI Taxonomy" id="648754"/>
    <lineage>
        <taxon>Bacteria</taxon>
        <taxon>Bacillati</taxon>
        <taxon>Actinomycetota</taxon>
        <taxon>Actinomycetes</taxon>
        <taxon>Pseudonocardiales</taxon>
        <taxon>Pseudonocardiaceae</taxon>
        <taxon>Pseudonocardia</taxon>
    </lineage>
</organism>
<protein>
    <submittedName>
        <fullName evidence="3">Acyltransferase</fullName>
    </submittedName>
</protein>
<dbReference type="Proteomes" id="UP001500804">
    <property type="component" value="Unassembled WGS sequence"/>
</dbReference>
<keyword evidence="1" id="KW-0472">Membrane</keyword>
<feature type="transmembrane region" description="Helical" evidence="1">
    <location>
        <begin position="256"/>
        <end position="275"/>
    </location>
</feature>
<evidence type="ECO:0000313" key="3">
    <source>
        <dbReference type="EMBL" id="GAA5137381.1"/>
    </source>
</evidence>
<gene>
    <name evidence="3" type="ORF">GCM10023320_69950</name>
</gene>
<reference evidence="4" key="1">
    <citation type="journal article" date="2019" name="Int. J. Syst. Evol. Microbiol.">
        <title>The Global Catalogue of Microorganisms (GCM) 10K type strain sequencing project: providing services to taxonomists for standard genome sequencing and annotation.</title>
        <authorList>
            <consortium name="The Broad Institute Genomics Platform"/>
            <consortium name="The Broad Institute Genome Sequencing Center for Infectious Disease"/>
            <person name="Wu L."/>
            <person name="Ma J."/>
        </authorList>
    </citation>
    <scope>NUCLEOTIDE SEQUENCE [LARGE SCALE GENOMIC DNA]</scope>
    <source>
        <strain evidence="4">JCM 18302</strain>
    </source>
</reference>
<name>A0ABP9NYU6_9PSEU</name>
<evidence type="ECO:0000313" key="4">
    <source>
        <dbReference type="Proteomes" id="UP001500804"/>
    </source>
</evidence>
<feature type="transmembrane region" description="Helical" evidence="1">
    <location>
        <begin position="210"/>
        <end position="227"/>
    </location>
</feature>
<feature type="domain" description="Acyltransferase 3" evidence="2">
    <location>
        <begin position="13"/>
        <end position="318"/>
    </location>
</feature>
<sequence>MPSLQDRFDPRRNGFDALRLLFALLVAVDHGVSAHSGGQLGIGRTGIGDFALDGFFVLSGYLVTRSWFRLESFPRFAWHRFLRIMPGFWVCLVVVAFVVAPVAAALQGMSPLQAFTGTPSAWDYVFQNAGLLIVHFDIAGILADLPKEDSFNGAVWSLAFEALCYAIVGVLGALGVLCRRAALVPAAAAVLLALTAMQVAGLPVLLNDRIIRLTLVFLLGATAYLYADRVPLRGGLVAAAAGLFLASLALFDDYRVLGAVPFAYLCLWAGTSFAWRTRTDLSYGFYIYHWPLQQLLVLTALGTAPIAVFVAVSITLALLPAAASWYLVERPVLRHKDSPLPDRLAEGLTAAFAPAPGRSRLRRP</sequence>
<keyword evidence="1" id="KW-1133">Transmembrane helix</keyword>
<dbReference type="RefSeq" id="WP_345611164.1">
    <property type="nucleotide sequence ID" value="NZ_BAABJO010000037.1"/>
</dbReference>
<feature type="transmembrane region" description="Helical" evidence="1">
    <location>
        <begin position="50"/>
        <end position="68"/>
    </location>
</feature>
<keyword evidence="1" id="KW-0812">Transmembrane</keyword>